<reference evidence="2 5" key="1">
    <citation type="submission" date="2016-04" db="EMBL/GenBank/DDBJ databases">
        <authorList>
            <person name="Evans L.H."/>
            <person name="Alamgir A."/>
            <person name="Owens N."/>
            <person name="Weber N.D."/>
            <person name="Virtaneva K."/>
            <person name="Barbian K."/>
            <person name="Babar A."/>
            <person name="Rosenke K."/>
        </authorList>
    </citation>
    <scope>NUCLEOTIDE SEQUENCE [LARGE SCALE GENOMIC DNA]</scope>
    <source>
        <strain evidence="2">S5</strain>
        <strain evidence="5">S5(T) (JCM 30642 \VKM B-2941)</strain>
    </source>
</reference>
<feature type="transmembrane region" description="Helical" evidence="1">
    <location>
        <begin position="112"/>
        <end position="134"/>
    </location>
</feature>
<keyword evidence="4" id="KW-1185">Reference proteome</keyword>
<keyword evidence="1" id="KW-1133">Transmembrane helix</keyword>
<evidence type="ECO:0000256" key="1">
    <source>
        <dbReference type="SAM" id="Phobius"/>
    </source>
</evidence>
<feature type="transmembrane region" description="Helical" evidence="1">
    <location>
        <begin position="15"/>
        <end position="39"/>
    </location>
</feature>
<keyword evidence="1" id="KW-0472">Membrane</keyword>
<dbReference type="EMBL" id="LT719092">
    <property type="protein sequence ID" value="SJK84109.1"/>
    <property type="molecule type" value="Genomic_DNA"/>
</dbReference>
<evidence type="ECO:0000313" key="5">
    <source>
        <dbReference type="Proteomes" id="UP000195607"/>
    </source>
</evidence>
<gene>
    <name evidence="3" type="ORF">CPM_0217</name>
    <name evidence="2" type="ORF">CSP5_0251</name>
</gene>
<sequence>MLDSDESSGSMLKGIVATFLSMLILGPFMGIGWIISGLFGGIASRGGLRGFVAGLIGGIVLALIVIEISYYVGPSTINHIMSYTGNFYFVNNVKTIYLETRQQLGVDPLHTIISVVAEGAIVPAVGGLIGGFFLSRDSD</sequence>
<accession>A0A1N5SJA2</accession>
<organism evidence="2 5">
    <name type="scientific">Cuniculiplasma divulgatum</name>
    <dbReference type="NCBI Taxonomy" id="1673428"/>
    <lineage>
        <taxon>Archaea</taxon>
        <taxon>Methanobacteriati</taxon>
        <taxon>Thermoplasmatota</taxon>
        <taxon>Thermoplasmata</taxon>
        <taxon>Thermoplasmatales</taxon>
        <taxon>Cuniculiplasmataceae</taxon>
        <taxon>Cuniculiplasma</taxon>
    </lineage>
</organism>
<feature type="transmembrane region" description="Helical" evidence="1">
    <location>
        <begin position="51"/>
        <end position="72"/>
    </location>
</feature>
<evidence type="ECO:0000313" key="3">
    <source>
        <dbReference type="EMBL" id="SJK84109.1"/>
    </source>
</evidence>
<reference evidence="4" key="2">
    <citation type="submission" date="2016-06" db="EMBL/GenBank/DDBJ databases">
        <authorList>
            <person name="Toshchakov V.S."/>
        </authorList>
    </citation>
    <scope>NUCLEOTIDE SEQUENCE [LARGE SCALE GENOMIC DNA]</scope>
    <source>
        <strain>PM4 (JCM 30641</strain>
        <strain evidence="4">\VKM B-2940)</strain>
    </source>
</reference>
<dbReference type="Proteomes" id="UP000187822">
    <property type="component" value="Chromosome I"/>
</dbReference>
<dbReference type="EMBL" id="LT671858">
    <property type="protein sequence ID" value="SIM36144.1"/>
    <property type="molecule type" value="Genomic_DNA"/>
</dbReference>
<keyword evidence="1" id="KW-0812">Transmembrane</keyword>
<evidence type="ECO:0000313" key="2">
    <source>
        <dbReference type="EMBL" id="SIM36144.1"/>
    </source>
</evidence>
<evidence type="ECO:0000313" key="4">
    <source>
        <dbReference type="Proteomes" id="UP000187822"/>
    </source>
</evidence>
<dbReference type="KEGG" id="cdiv:CPM_0217"/>
<reference evidence="3" key="3">
    <citation type="submission" date="2016-06" db="EMBL/GenBank/DDBJ databases">
        <authorList>
            <person name="Olsen C.W."/>
            <person name="Carey S."/>
            <person name="Hinshaw L."/>
            <person name="Karasin A.I."/>
        </authorList>
    </citation>
    <scope>NUCLEOTIDE SEQUENCE [LARGE SCALE GENOMIC DNA]</scope>
    <source>
        <strain evidence="3">PM4</strain>
    </source>
</reference>
<proteinExistence type="predicted"/>
<dbReference type="Proteomes" id="UP000195607">
    <property type="component" value="Chromosome I"/>
</dbReference>
<protein>
    <submittedName>
        <fullName evidence="2">Multipass membrane protein</fullName>
    </submittedName>
</protein>
<dbReference type="AlphaFoldDB" id="A0A1N5SJA2"/>
<name>A0A1N5SJA2_9ARCH</name>